<reference evidence="1" key="2">
    <citation type="journal article" date="2023" name="Proc. Natl. Acad. Sci. U.S.A.">
        <title>A global phylogenomic analysis of the shiitake genus Lentinula.</title>
        <authorList>
            <person name="Sierra-Patev S."/>
            <person name="Min B."/>
            <person name="Naranjo-Ortiz M."/>
            <person name="Looney B."/>
            <person name="Konkel Z."/>
            <person name="Slot J.C."/>
            <person name="Sakamoto Y."/>
            <person name="Steenwyk J.L."/>
            <person name="Rokas A."/>
            <person name="Carro J."/>
            <person name="Camarero S."/>
            <person name="Ferreira P."/>
            <person name="Molpeceres G."/>
            <person name="Ruiz-Duenas F.J."/>
            <person name="Serrano A."/>
            <person name="Henrissat B."/>
            <person name="Drula E."/>
            <person name="Hughes K.W."/>
            <person name="Mata J.L."/>
            <person name="Ishikawa N.K."/>
            <person name="Vargas-Isla R."/>
            <person name="Ushijima S."/>
            <person name="Smith C.A."/>
            <person name="Donoghue J."/>
            <person name="Ahrendt S."/>
            <person name="Andreopoulos W."/>
            <person name="He G."/>
            <person name="LaButti K."/>
            <person name="Lipzen A."/>
            <person name="Ng V."/>
            <person name="Riley R."/>
            <person name="Sandor L."/>
            <person name="Barry K."/>
            <person name="Martinez A.T."/>
            <person name="Xiao Y."/>
            <person name="Gibbons J.G."/>
            <person name="Terashima K."/>
            <person name="Grigoriev I.V."/>
            <person name="Hibbett D."/>
        </authorList>
    </citation>
    <scope>NUCLEOTIDE SEQUENCE</scope>
    <source>
        <strain evidence="1">ET3784</strain>
    </source>
</reference>
<gene>
    <name evidence="1" type="ORF">DFJ43DRAFT_1067149</name>
</gene>
<reference evidence="1" key="1">
    <citation type="submission" date="2022-08" db="EMBL/GenBank/DDBJ databases">
        <authorList>
            <consortium name="DOE Joint Genome Institute"/>
            <person name="Min B."/>
            <person name="Sierra-Patev S."/>
            <person name="Naranjo-Ortiz M."/>
            <person name="Looney B."/>
            <person name="Konkel Z."/>
            <person name="Slot J.C."/>
            <person name="Sakamoto Y."/>
            <person name="Steenwyk J.L."/>
            <person name="Rokas A."/>
            <person name="Carro J."/>
            <person name="Camarero S."/>
            <person name="Ferreira P."/>
            <person name="Molpeceres G."/>
            <person name="Ruiz-duenas F.J."/>
            <person name="Serrano A."/>
            <person name="Henrissat B."/>
            <person name="Drula E."/>
            <person name="Hughes K.W."/>
            <person name="Mata J.L."/>
            <person name="Ishikawa N.K."/>
            <person name="Vargas-Isla R."/>
            <person name="Ushijima S."/>
            <person name="Smith C.A."/>
            <person name="Ahrendt S."/>
            <person name="Andreopoulos W."/>
            <person name="He G."/>
            <person name="LaButti K."/>
            <person name="Lipzen A."/>
            <person name="Ng V."/>
            <person name="Riley R."/>
            <person name="Sandor L."/>
            <person name="Barry K."/>
            <person name="Martinez A.T."/>
            <person name="Xiao Y."/>
            <person name="Gibbons J.G."/>
            <person name="Terashima K."/>
            <person name="Hibbett D.S."/>
            <person name="Grigoriev I.V."/>
        </authorList>
    </citation>
    <scope>NUCLEOTIDE SEQUENCE</scope>
    <source>
        <strain evidence="1">ET3784</strain>
    </source>
</reference>
<proteinExistence type="predicted"/>
<keyword evidence="2" id="KW-1185">Reference proteome</keyword>
<accession>A0AA38JBS3</accession>
<sequence>MFPVLLCIGLATRFKLTGNSQAPPLTIESISLTDMHKASHIINVSLPDFLQHYRRTGSPAMRNLSQSFALLTALSSVASSSVVCNVGSNDPIAFSEISLDYLVIGTQNS</sequence>
<evidence type="ECO:0000313" key="2">
    <source>
        <dbReference type="Proteomes" id="UP001176059"/>
    </source>
</evidence>
<dbReference type="EMBL" id="JANVFO010000017">
    <property type="protein sequence ID" value="KAJ3733436.1"/>
    <property type="molecule type" value="Genomic_DNA"/>
</dbReference>
<comment type="caution">
    <text evidence="1">The sequence shown here is derived from an EMBL/GenBank/DDBJ whole genome shotgun (WGS) entry which is preliminary data.</text>
</comment>
<protein>
    <submittedName>
        <fullName evidence="1">Uncharacterized protein</fullName>
    </submittedName>
</protein>
<dbReference type="AlphaFoldDB" id="A0AA38JBS3"/>
<evidence type="ECO:0000313" key="1">
    <source>
        <dbReference type="EMBL" id="KAJ3733436.1"/>
    </source>
</evidence>
<organism evidence="1 2">
    <name type="scientific">Lentinula guzmanii</name>
    <dbReference type="NCBI Taxonomy" id="2804957"/>
    <lineage>
        <taxon>Eukaryota</taxon>
        <taxon>Fungi</taxon>
        <taxon>Dikarya</taxon>
        <taxon>Basidiomycota</taxon>
        <taxon>Agaricomycotina</taxon>
        <taxon>Agaricomycetes</taxon>
        <taxon>Agaricomycetidae</taxon>
        <taxon>Agaricales</taxon>
        <taxon>Marasmiineae</taxon>
        <taxon>Omphalotaceae</taxon>
        <taxon>Lentinula</taxon>
    </lineage>
</organism>
<name>A0AA38JBS3_9AGAR</name>
<dbReference type="Proteomes" id="UP001176059">
    <property type="component" value="Unassembled WGS sequence"/>
</dbReference>